<keyword evidence="9" id="KW-0811">Translocation</keyword>
<dbReference type="InterPro" id="IPR011130">
    <property type="entry name" value="SecA_preprotein_X-link_dom"/>
</dbReference>
<accession>A0A923MRT3</accession>
<keyword evidence="5" id="KW-0547">Nucleotide-binding</keyword>
<evidence type="ECO:0000256" key="6">
    <source>
        <dbReference type="ARBA" id="ARBA00022840"/>
    </source>
</evidence>
<dbReference type="InterPro" id="IPR011115">
    <property type="entry name" value="SecA_DEAD"/>
</dbReference>
<dbReference type="InterPro" id="IPR044722">
    <property type="entry name" value="SecA_SF2_C"/>
</dbReference>
<evidence type="ECO:0000259" key="11">
    <source>
        <dbReference type="PROSITE" id="PS51192"/>
    </source>
</evidence>
<dbReference type="InterPro" id="IPR001650">
    <property type="entry name" value="Helicase_C-like"/>
</dbReference>
<evidence type="ECO:0000256" key="7">
    <source>
        <dbReference type="ARBA" id="ARBA00022927"/>
    </source>
</evidence>
<dbReference type="GO" id="GO:0043952">
    <property type="term" value="P:protein transport by the Sec complex"/>
    <property type="evidence" value="ECO:0007669"/>
    <property type="project" value="TreeGrafter"/>
</dbReference>
<evidence type="ECO:0000256" key="1">
    <source>
        <dbReference type="ARBA" id="ARBA00022448"/>
    </source>
</evidence>
<keyword evidence="10" id="KW-0472">Membrane</keyword>
<dbReference type="PROSITE" id="PS51194">
    <property type="entry name" value="HELICASE_CTER"/>
    <property type="match status" value="1"/>
</dbReference>
<protein>
    <recommendedName>
        <fullName evidence="16">Protein translocase subunit SecA</fullName>
    </recommendedName>
</protein>
<evidence type="ECO:0000256" key="8">
    <source>
        <dbReference type="ARBA" id="ARBA00022967"/>
    </source>
</evidence>
<dbReference type="AlphaFoldDB" id="A0A923MRT3"/>
<keyword evidence="2" id="KW-1003">Cell membrane</keyword>
<comment type="caution">
    <text evidence="14">The sequence shown here is derived from an EMBL/GenBank/DDBJ whole genome shotgun (WGS) entry which is preliminary data.</text>
</comment>
<dbReference type="Gene3D" id="3.40.50.300">
    <property type="entry name" value="P-loop containing nucleotide triphosphate hydrolases"/>
    <property type="match status" value="2"/>
</dbReference>
<evidence type="ECO:0000259" key="12">
    <source>
        <dbReference type="PROSITE" id="PS51194"/>
    </source>
</evidence>
<dbReference type="Gene3D" id="3.90.1440.10">
    <property type="entry name" value="SecA, preprotein cross-linking domain"/>
    <property type="match status" value="1"/>
</dbReference>
<evidence type="ECO:0000256" key="10">
    <source>
        <dbReference type="ARBA" id="ARBA00023136"/>
    </source>
</evidence>
<dbReference type="GO" id="GO:0005524">
    <property type="term" value="F:ATP binding"/>
    <property type="evidence" value="ECO:0007669"/>
    <property type="project" value="UniProtKB-KW"/>
</dbReference>
<evidence type="ECO:0000313" key="15">
    <source>
        <dbReference type="Proteomes" id="UP000608513"/>
    </source>
</evidence>
<dbReference type="SUPFAM" id="SSF81767">
    <property type="entry name" value="Pre-protein crosslinking domain of SecA"/>
    <property type="match status" value="1"/>
</dbReference>
<dbReference type="Pfam" id="PF21090">
    <property type="entry name" value="P-loop_SecA"/>
    <property type="match status" value="2"/>
</dbReference>
<name>A0A923MRT3_9BURK</name>
<dbReference type="SMART" id="SM00957">
    <property type="entry name" value="SecA_DEAD"/>
    <property type="match status" value="1"/>
</dbReference>
<dbReference type="PANTHER" id="PTHR30612">
    <property type="entry name" value="SECA INNER MEMBRANE COMPONENT OF SEC PROTEIN SECRETION SYSTEM"/>
    <property type="match status" value="1"/>
</dbReference>
<reference evidence="14" key="1">
    <citation type="submission" date="2020-08" db="EMBL/GenBank/DDBJ databases">
        <title>Ramlibacter sp. USB13 16S ribosomal RNA gene genome sequencing and assembly.</title>
        <authorList>
            <person name="Kang M."/>
        </authorList>
    </citation>
    <scope>NUCLEOTIDE SEQUENCE</scope>
    <source>
        <strain evidence="14">USB13</strain>
    </source>
</reference>
<dbReference type="Pfam" id="PF01043">
    <property type="entry name" value="SecA_PP_bind"/>
    <property type="match status" value="1"/>
</dbReference>
<dbReference type="Pfam" id="PF07517">
    <property type="entry name" value="SecA_DEAD"/>
    <property type="match status" value="1"/>
</dbReference>
<keyword evidence="7" id="KW-0653">Protein transport</keyword>
<dbReference type="EMBL" id="JACORT010000004">
    <property type="protein sequence ID" value="MBC5783736.1"/>
    <property type="molecule type" value="Genomic_DNA"/>
</dbReference>
<dbReference type="InterPro" id="IPR014001">
    <property type="entry name" value="Helicase_ATP-bd"/>
</dbReference>
<evidence type="ECO:0000313" key="14">
    <source>
        <dbReference type="EMBL" id="MBC5783736.1"/>
    </source>
</evidence>
<dbReference type="InterPro" id="IPR027417">
    <property type="entry name" value="P-loop_NTPase"/>
</dbReference>
<keyword evidence="6" id="KW-0067">ATP-binding</keyword>
<evidence type="ECO:0008006" key="16">
    <source>
        <dbReference type="Google" id="ProtNLM"/>
    </source>
</evidence>
<dbReference type="InterPro" id="IPR014018">
    <property type="entry name" value="SecA_motor_DEAD"/>
</dbReference>
<keyword evidence="4" id="KW-0997">Cell inner membrane</keyword>
<dbReference type="SUPFAM" id="SSF52540">
    <property type="entry name" value="P-loop containing nucleoside triphosphate hydrolases"/>
    <property type="match status" value="2"/>
</dbReference>
<dbReference type="PANTHER" id="PTHR30612:SF0">
    <property type="entry name" value="CHLOROPLAST PROTEIN-TRANSPORTING ATPASE"/>
    <property type="match status" value="1"/>
</dbReference>
<dbReference type="Proteomes" id="UP000608513">
    <property type="component" value="Unassembled WGS sequence"/>
</dbReference>
<dbReference type="GO" id="GO:0031522">
    <property type="term" value="C:cell envelope Sec protein transport complex"/>
    <property type="evidence" value="ECO:0007669"/>
    <property type="project" value="TreeGrafter"/>
</dbReference>
<evidence type="ECO:0000256" key="4">
    <source>
        <dbReference type="ARBA" id="ARBA00022519"/>
    </source>
</evidence>
<dbReference type="GO" id="GO:0006605">
    <property type="term" value="P:protein targeting"/>
    <property type="evidence" value="ECO:0007669"/>
    <property type="project" value="InterPro"/>
</dbReference>
<feature type="domain" description="Helicase ATP-binding" evidence="11">
    <location>
        <begin position="99"/>
        <end position="316"/>
    </location>
</feature>
<keyword evidence="15" id="KW-1185">Reference proteome</keyword>
<proteinExistence type="predicted"/>
<feature type="domain" description="Helicase C-terminal" evidence="12">
    <location>
        <begin position="452"/>
        <end position="604"/>
    </location>
</feature>
<keyword evidence="3" id="KW-0963">Cytoplasm</keyword>
<evidence type="ECO:0000256" key="3">
    <source>
        <dbReference type="ARBA" id="ARBA00022490"/>
    </source>
</evidence>
<dbReference type="GO" id="GO:0006886">
    <property type="term" value="P:intracellular protein transport"/>
    <property type="evidence" value="ECO:0007669"/>
    <property type="project" value="InterPro"/>
</dbReference>
<dbReference type="InterPro" id="IPR036670">
    <property type="entry name" value="SecA_X-link_sf"/>
</dbReference>
<dbReference type="GO" id="GO:0005886">
    <property type="term" value="C:plasma membrane"/>
    <property type="evidence" value="ECO:0007669"/>
    <property type="project" value="TreeGrafter"/>
</dbReference>
<sequence length="642" mass="69651">MTLAARWPFPGLAWGEYPEQDVRAGAPRRPRRAGIRALHRFADAAAVAGTVPADELPRRLAALSSLAGEPEAWLLEATVLAASALAAALGHAPHRQQLFAARVLLDDRLAEMATGEGKTAAIAMAAAVAALASTPVHVVTANDYLAERDAVRLRPFYSLLGLHVDCVTQSMDAARRRQAYAAHVTYCTAKELAFDYLRDAMLRTTDLSPLERRARRLAAPAPGRSQPVLRGLCMAILDEADTVLVDEARVPLVLARAEGSALEEAFHAGALAQARELEAGTHYESGAEGRRFVLTPAGRQRLARWPVANHPLLGHRVHRENAVELALLALHGLQRDRDYVVREGAVALVDETTGRAAAGRAWSAGLHQLVELKEGVAATRRNSPHSQTTFQRFFPRYLRLAGASGTVREAARELRQVYGLRLVLVPRRTPSRVASPPLALWPDSAALWPQVAARARALALQGRAVLVGTETVAQSEALSAVLAAQGLPHRVLNARQDREESELIARAGQAGCITVATSMAGRGTDILCAPEVLERGGLHVILCQLNGSARIDRQFLGRAGRQGQPGSAERMLAADFALLQRWCPAWWRRWMARPGAPAGLAKITVAWVQFRQSFTDRYERVKLSRVASEEERDLAFSRTGAA</sequence>
<gene>
    <name evidence="14" type="ORF">H8N03_12340</name>
</gene>
<dbReference type="InterPro" id="IPR000185">
    <property type="entry name" value="SecA"/>
</dbReference>
<dbReference type="GO" id="GO:0017038">
    <property type="term" value="P:protein import"/>
    <property type="evidence" value="ECO:0007669"/>
    <property type="project" value="InterPro"/>
</dbReference>
<dbReference type="PROSITE" id="PS51196">
    <property type="entry name" value="SECA_MOTOR_DEAD"/>
    <property type="match status" value="1"/>
</dbReference>
<organism evidence="14 15">
    <name type="scientific">Ramlibacter cellulosilyticus</name>
    <dbReference type="NCBI Taxonomy" id="2764187"/>
    <lineage>
        <taxon>Bacteria</taxon>
        <taxon>Pseudomonadati</taxon>
        <taxon>Pseudomonadota</taxon>
        <taxon>Betaproteobacteria</taxon>
        <taxon>Burkholderiales</taxon>
        <taxon>Comamonadaceae</taxon>
        <taxon>Ramlibacter</taxon>
    </lineage>
</organism>
<evidence type="ECO:0000259" key="13">
    <source>
        <dbReference type="PROSITE" id="PS51196"/>
    </source>
</evidence>
<evidence type="ECO:0000256" key="9">
    <source>
        <dbReference type="ARBA" id="ARBA00023010"/>
    </source>
</evidence>
<dbReference type="GO" id="GO:0005829">
    <property type="term" value="C:cytosol"/>
    <property type="evidence" value="ECO:0007669"/>
    <property type="project" value="TreeGrafter"/>
</dbReference>
<keyword evidence="1" id="KW-0813">Transport</keyword>
<evidence type="ECO:0000256" key="5">
    <source>
        <dbReference type="ARBA" id="ARBA00022741"/>
    </source>
</evidence>
<feature type="domain" description="SecA family profile" evidence="13">
    <location>
        <begin position="16"/>
        <end position="604"/>
    </location>
</feature>
<dbReference type="SMART" id="SM00958">
    <property type="entry name" value="SecA_PP_bind"/>
    <property type="match status" value="1"/>
</dbReference>
<keyword evidence="8" id="KW-1278">Translocase</keyword>
<dbReference type="RefSeq" id="WP_187076476.1">
    <property type="nucleotide sequence ID" value="NZ_JACORT010000004.1"/>
</dbReference>
<evidence type="ECO:0000256" key="2">
    <source>
        <dbReference type="ARBA" id="ARBA00022475"/>
    </source>
</evidence>
<dbReference type="PRINTS" id="PR00906">
    <property type="entry name" value="SECA"/>
</dbReference>
<dbReference type="PROSITE" id="PS51192">
    <property type="entry name" value="HELICASE_ATP_BIND_1"/>
    <property type="match status" value="1"/>
</dbReference>